<accession>A0A0P0XAL8</accession>
<reference evidence="1 2" key="3">
    <citation type="journal article" date="2013" name="Rice">
        <title>Improvement of the Oryza sativa Nipponbare reference genome using next generation sequence and optical map data.</title>
        <authorList>
            <person name="Kawahara Y."/>
            <person name="de la Bastide M."/>
            <person name="Hamilton J.P."/>
            <person name="Kanamori H."/>
            <person name="McCombie W.R."/>
            <person name="Ouyang S."/>
            <person name="Schwartz D.C."/>
            <person name="Tanaka T."/>
            <person name="Wu J."/>
            <person name="Zhou S."/>
            <person name="Childs K.L."/>
            <person name="Davidson R.M."/>
            <person name="Lin H."/>
            <person name="Quesada-Ocampo L."/>
            <person name="Vaillancourt B."/>
            <person name="Sakai H."/>
            <person name="Lee S.S."/>
            <person name="Kim J."/>
            <person name="Numa H."/>
            <person name="Itoh T."/>
            <person name="Buell C.R."/>
            <person name="Matsumoto T."/>
        </authorList>
    </citation>
    <scope>NUCLEOTIDE SEQUENCE [LARGE SCALE GENOMIC DNA]</scope>
    <source>
        <strain evidence="2">cv. Nipponbare</strain>
    </source>
</reference>
<dbReference type="EMBL" id="AP014964">
    <property type="protein sequence ID" value="BAT03396.1"/>
    <property type="molecule type" value="Genomic_DNA"/>
</dbReference>
<dbReference type="ExpressionAtlas" id="A0A0P0XAL8">
    <property type="expression patterns" value="baseline and differential"/>
</dbReference>
<reference evidence="2" key="1">
    <citation type="journal article" date="2005" name="Nature">
        <title>The map-based sequence of the rice genome.</title>
        <authorList>
            <consortium name="International rice genome sequencing project (IRGSP)"/>
            <person name="Matsumoto T."/>
            <person name="Wu J."/>
            <person name="Kanamori H."/>
            <person name="Katayose Y."/>
            <person name="Fujisawa M."/>
            <person name="Namiki N."/>
            <person name="Mizuno H."/>
            <person name="Yamamoto K."/>
            <person name="Antonio B.A."/>
            <person name="Baba T."/>
            <person name="Sakata K."/>
            <person name="Nagamura Y."/>
            <person name="Aoki H."/>
            <person name="Arikawa K."/>
            <person name="Arita K."/>
            <person name="Bito T."/>
            <person name="Chiden Y."/>
            <person name="Fujitsuka N."/>
            <person name="Fukunaka R."/>
            <person name="Hamada M."/>
            <person name="Harada C."/>
            <person name="Hayashi A."/>
            <person name="Hijishita S."/>
            <person name="Honda M."/>
            <person name="Hosokawa S."/>
            <person name="Ichikawa Y."/>
            <person name="Idonuma A."/>
            <person name="Iijima M."/>
            <person name="Ikeda M."/>
            <person name="Ikeno M."/>
            <person name="Ito K."/>
            <person name="Ito S."/>
            <person name="Ito T."/>
            <person name="Ito Y."/>
            <person name="Ito Y."/>
            <person name="Iwabuchi A."/>
            <person name="Kamiya K."/>
            <person name="Karasawa W."/>
            <person name="Kurita K."/>
            <person name="Katagiri S."/>
            <person name="Kikuta A."/>
            <person name="Kobayashi H."/>
            <person name="Kobayashi N."/>
            <person name="Machita K."/>
            <person name="Maehara T."/>
            <person name="Masukawa M."/>
            <person name="Mizubayashi T."/>
            <person name="Mukai Y."/>
            <person name="Nagasaki H."/>
            <person name="Nagata Y."/>
            <person name="Naito S."/>
            <person name="Nakashima M."/>
            <person name="Nakama Y."/>
            <person name="Nakamichi Y."/>
            <person name="Nakamura M."/>
            <person name="Meguro A."/>
            <person name="Negishi M."/>
            <person name="Ohta I."/>
            <person name="Ohta T."/>
            <person name="Okamoto M."/>
            <person name="Ono N."/>
            <person name="Saji S."/>
            <person name="Sakaguchi M."/>
            <person name="Sakai K."/>
            <person name="Shibata M."/>
            <person name="Shimokawa T."/>
            <person name="Song J."/>
            <person name="Takazaki Y."/>
            <person name="Terasawa K."/>
            <person name="Tsugane M."/>
            <person name="Tsuji K."/>
            <person name="Ueda S."/>
            <person name="Waki K."/>
            <person name="Yamagata H."/>
            <person name="Yamamoto M."/>
            <person name="Yamamoto S."/>
            <person name="Yamane H."/>
            <person name="Yoshiki S."/>
            <person name="Yoshihara R."/>
            <person name="Yukawa K."/>
            <person name="Zhong H."/>
            <person name="Yano M."/>
            <person name="Yuan Q."/>
            <person name="Ouyang S."/>
            <person name="Liu J."/>
            <person name="Jones K.M."/>
            <person name="Gansberger K."/>
            <person name="Moffat K."/>
            <person name="Hill J."/>
            <person name="Bera J."/>
            <person name="Fadrosh D."/>
            <person name="Jin S."/>
            <person name="Johri S."/>
            <person name="Kim M."/>
            <person name="Overton L."/>
            <person name="Reardon M."/>
            <person name="Tsitrin T."/>
            <person name="Vuong H."/>
            <person name="Weaver B."/>
            <person name="Ciecko A."/>
            <person name="Tallon L."/>
            <person name="Jackson J."/>
            <person name="Pai G."/>
            <person name="Aken S.V."/>
            <person name="Utterback T."/>
            <person name="Reidmuller S."/>
            <person name="Feldblyum T."/>
            <person name="Hsiao J."/>
            <person name="Zismann V."/>
            <person name="Iobst S."/>
            <person name="de Vazeille A.R."/>
            <person name="Buell C.R."/>
            <person name="Ying K."/>
            <person name="Li Y."/>
            <person name="Lu T."/>
            <person name="Huang Y."/>
            <person name="Zhao Q."/>
            <person name="Feng Q."/>
            <person name="Zhang L."/>
            <person name="Zhu J."/>
            <person name="Weng Q."/>
            <person name="Mu J."/>
            <person name="Lu Y."/>
            <person name="Fan D."/>
            <person name="Liu Y."/>
            <person name="Guan J."/>
            <person name="Zhang Y."/>
            <person name="Yu S."/>
            <person name="Liu X."/>
            <person name="Zhang Y."/>
            <person name="Hong G."/>
            <person name="Han B."/>
            <person name="Choisne N."/>
            <person name="Demange N."/>
            <person name="Orjeda G."/>
            <person name="Samain S."/>
            <person name="Cattolico L."/>
            <person name="Pelletier E."/>
            <person name="Couloux A."/>
            <person name="Segurens B."/>
            <person name="Wincker P."/>
            <person name="D'Hont A."/>
            <person name="Scarpelli C."/>
            <person name="Weissenbach J."/>
            <person name="Salanoubat M."/>
            <person name="Quetier F."/>
            <person name="Yu Y."/>
            <person name="Kim H.R."/>
            <person name="Rambo T."/>
            <person name="Currie J."/>
            <person name="Collura K."/>
            <person name="Luo M."/>
            <person name="Yang T."/>
            <person name="Ammiraju J.S.S."/>
            <person name="Engler F."/>
            <person name="Soderlund C."/>
            <person name="Wing R.A."/>
            <person name="Palmer L.E."/>
            <person name="de la Bastide M."/>
            <person name="Spiegel L."/>
            <person name="Nascimento L."/>
            <person name="Zutavern T."/>
            <person name="O'Shaughnessy A."/>
            <person name="Dike S."/>
            <person name="Dedhia N."/>
            <person name="Preston R."/>
            <person name="Balija V."/>
            <person name="McCombie W.R."/>
            <person name="Chow T."/>
            <person name="Chen H."/>
            <person name="Chung M."/>
            <person name="Chen C."/>
            <person name="Shaw J."/>
            <person name="Wu H."/>
            <person name="Hsiao K."/>
            <person name="Chao Y."/>
            <person name="Chu M."/>
            <person name="Cheng C."/>
            <person name="Hour A."/>
            <person name="Lee P."/>
            <person name="Lin S."/>
            <person name="Lin Y."/>
            <person name="Liou J."/>
            <person name="Liu S."/>
            <person name="Hsing Y."/>
            <person name="Raghuvanshi S."/>
            <person name="Mohanty A."/>
            <person name="Bharti A.K."/>
            <person name="Gaur A."/>
            <person name="Gupta V."/>
            <person name="Kumar D."/>
            <person name="Ravi V."/>
            <person name="Vij S."/>
            <person name="Kapur A."/>
            <person name="Khurana P."/>
            <person name="Khurana P."/>
            <person name="Khurana J.P."/>
            <person name="Tyagi A.K."/>
            <person name="Gaikwad K."/>
            <person name="Singh A."/>
            <person name="Dalal V."/>
            <person name="Srivastava S."/>
            <person name="Dixit A."/>
            <person name="Pal A.K."/>
            <person name="Ghazi I.A."/>
            <person name="Yadav M."/>
            <person name="Pandit A."/>
            <person name="Bhargava A."/>
            <person name="Sureshbabu K."/>
            <person name="Batra K."/>
            <person name="Sharma T.R."/>
            <person name="Mohapatra T."/>
            <person name="Singh N.K."/>
            <person name="Messing J."/>
            <person name="Nelson A.B."/>
            <person name="Fuks G."/>
            <person name="Kavchok S."/>
            <person name="Keizer G."/>
            <person name="Linton E."/>
            <person name="Llaca V."/>
            <person name="Song R."/>
            <person name="Tanyolac B."/>
            <person name="Young S."/>
            <person name="Ho-Il K."/>
            <person name="Hahn J.H."/>
            <person name="Sangsakoo G."/>
            <person name="Vanavichit A."/>
            <person name="de Mattos Luiz.A.T."/>
            <person name="Zimmer P.D."/>
            <person name="Malone G."/>
            <person name="Dellagostin O."/>
            <person name="de Oliveira A.C."/>
            <person name="Bevan M."/>
            <person name="Bancroft I."/>
            <person name="Minx P."/>
            <person name="Cordum H."/>
            <person name="Wilson R."/>
            <person name="Cheng Z."/>
            <person name="Jin W."/>
            <person name="Jiang J."/>
            <person name="Leong S.A."/>
            <person name="Iwama H."/>
            <person name="Gojobori T."/>
            <person name="Itoh T."/>
            <person name="Niimura Y."/>
            <person name="Fujii Y."/>
            <person name="Habara T."/>
            <person name="Sakai H."/>
            <person name="Sato Y."/>
            <person name="Wilson G."/>
            <person name="Kumar K."/>
            <person name="McCouch S."/>
            <person name="Juretic N."/>
            <person name="Hoen D."/>
            <person name="Wright S."/>
            <person name="Bruskiewich R."/>
            <person name="Bureau T."/>
            <person name="Miyao A."/>
            <person name="Hirochika H."/>
            <person name="Nishikawa T."/>
            <person name="Kadowaki K."/>
            <person name="Sugiura M."/>
            <person name="Burr B."/>
            <person name="Sasaki T."/>
        </authorList>
    </citation>
    <scope>NUCLEOTIDE SEQUENCE [LARGE SCALE GENOMIC DNA]</scope>
    <source>
        <strain evidence="2">cv. Nipponbare</strain>
    </source>
</reference>
<evidence type="ECO:0000313" key="1">
    <source>
        <dbReference type="EMBL" id="BAT03396.1"/>
    </source>
</evidence>
<dbReference type="AlphaFoldDB" id="A0A0P0XAL8"/>
<protein>
    <submittedName>
        <fullName evidence="1">Os08g0100500 protein</fullName>
    </submittedName>
</protein>
<gene>
    <name evidence="1" type="ordered locus">Os08g0100500</name>
    <name evidence="1" type="ORF">OSNPB_080100500</name>
</gene>
<proteinExistence type="predicted"/>
<evidence type="ECO:0000313" key="2">
    <source>
        <dbReference type="Proteomes" id="UP000059680"/>
    </source>
</evidence>
<dbReference type="Gramene" id="Os08t0100500-03">
    <property type="protein sequence ID" value="Os08t0100500-03"/>
    <property type="gene ID" value="Os08g0100500"/>
</dbReference>
<organism evidence="1 2">
    <name type="scientific">Oryza sativa subsp. japonica</name>
    <name type="common">Rice</name>
    <dbReference type="NCBI Taxonomy" id="39947"/>
    <lineage>
        <taxon>Eukaryota</taxon>
        <taxon>Viridiplantae</taxon>
        <taxon>Streptophyta</taxon>
        <taxon>Embryophyta</taxon>
        <taxon>Tracheophyta</taxon>
        <taxon>Spermatophyta</taxon>
        <taxon>Magnoliopsida</taxon>
        <taxon>Liliopsida</taxon>
        <taxon>Poales</taxon>
        <taxon>Poaceae</taxon>
        <taxon>BOP clade</taxon>
        <taxon>Oryzoideae</taxon>
        <taxon>Oryzeae</taxon>
        <taxon>Oryzinae</taxon>
        <taxon>Oryza</taxon>
        <taxon>Oryza sativa</taxon>
    </lineage>
</organism>
<name>A0A0P0XAL8_ORYSJ</name>
<keyword evidence="2" id="KW-1185">Reference proteome</keyword>
<reference evidence="1 2" key="2">
    <citation type="journal article" date="2013" name="Plant Cell Physiol.">
        <title>Rice Annotation Project Database (RAP-DB): an integrative and interactive database for rice genomics.</title>
        <authorList>
            <person name="Sakai H."/>
            <person name="Lee S.S."/>
            <person name="Tanaka T."/>
            <person name="Numa H."/>
            <person name="Kim J."/>
            <person name="Kawahara Y."/>
            <person name="Wakimoto H."/>
            <person name="Yang C.C."/>
            <person name="Iwamoto M."/>
            <person name="Abe T."/>
            <person name="Yamada Y."/>
            <person name="Muto A."/>
            <person name="Inokuchi H."/>
            <person name="Ikemura T."/>
            <person name="Matsumoto T."/>
            <person name="Sasaki T."/>
            <person name="Itoh T."/>
        </authorList>
    </citation>
    <scope>NUCLEOTIDE SEQUENCE [LARGE SCALE GENOMIC DNA]</scope>
    <source>
        <strain evidence="2">cv. Nipponbare</strain>
    </source>
</reference>
<dbReference type="Proteomes" id="UP000059680">
    <property type="component" value="Chromosome 8"/>
</dbReference>
<sequence length="61" mass="7241">MMEFLGIPDRRCVQYVKHPVPLRQRKLQFNWQAPQVTAEIPHMCCAHRLSCAALSFRRRFA</sequence>